<comment type="caution">
    <text evidence="4">The sequence shown here is derived from an EMBL/GenBank/DDBJ whole genome shotgun (WGS) entry which is preliminary data.</text>
</comment>
<dbReference type="GO" id="GO:0019323">
    <property type="term" value="P:pentose catabolic process"/>
    <property type="evidence" value="ECO:0007669"/>
    <property type="project" value="TreeGrafter"/>
</dbReference>
<evidence type="ECO:0000313" key="5">
    <source>
        <dbReference type="Proteomes" id="UP000660680"/>
    </source>
</evidence>
<evidence type="ECO:0000256" key="2">
    <source>
        <dbReference type="ARBA" id="ARBA00023239"/>
    </source>
</evidence>
<dbReference type="GO" id="GO:0046872">
    <property type="term" value="F:metal ion binding"/>
    <property type="evidence" value="ECO:0007669"/>
    <property type="project" value="UniProtKB-KW"/>
</dbReference>
<keyword evidence="2" id="KW-0456">Lyase</keyword>
<dbReference type="Gene3D" id="3.40.225.10">
    <property type="entry name" value="Class II aldolase/adducin N-terminal domain"/>
    <property type="match status" value="1"/>
</dbReference>
<protein>
    <submittedName>
        <fullName evidence="4">Class II aldolase</fullName>
    </submittedName>
</protein>
<dbReference type="PANTHER" id="PTHR22789">
    <property type="entry name" value="FUCULOSE PHOSPHATE ALDOLASE"/>
    <property type="match status" value="1"/>
</dbReference>
<accession>A0A918LI30</accession>
<keyword evidence="1" id="KW-0479">Metal-binding</keyword>
<dbReference type="SUPFAM" id="SSF53639">
    <property type="entry name" value="AraD/HMP-PK domain-like"/>
    <property type="match status" value="1"/>
</dbReference>
<dbReference type="PANTHER" id="PTHR22789:SF0">
    <property type="entry name" value="3-OXO-TETRONATE 4-PHOSPHATE DECARBOXYLASE-RELATED"/>
    <property type="match status" value="1"/>
</dbReference>
<organism evidence="4 5">
    <name type="scientific">Actinokineospora fastidiosa</name>
    <dbReference type="NCBI Taxonomy" id="1816"/>
    <lineage>
        <taxon>Bacteria</taxon>
        <taxon>Bacillati</taxon>
        <taxon>Actinomycetota</taxon>
        <taxon>Actinomycetes</taxon>
        <taxon>Pseudonocardiales</taxon>
        <taxon>Pseudonocardiaceae</taxon>
        <taxon>Actinokineospora</taxon>
    </lineage>
</organism>
<evidence type="ECO:0000256" key="1">
    <source>
        <dbReference type="ARBA" id="ARBA00022723"/>
    </source>
</evidence>
<reference evidence="4" key="1">
    <citation type="journal article" date="2014" name="Int. J. Syst. Evol. Microbiol.">
        <title>Complete genome sequence of Corynebacterium casei LMG S-19264T (=DSM 44701T), isolated from a smear-ripened cheese.</title>
        <authorList>
            <consortium name="US DOE Joint Genome Institute (JGI-PGF)"/>
            <person name="Walter F."/>
            <person name="Albersmeier A."/>
            <person name="Kalinowski J."/>
            <person name="Ruckert C."/>
        </authorList>
    </citation>
    <scope>NUCLEOTIDE SEQUENCE</scope>
    <source>
        <strain evidence="4">JCM 3276</strain>
    </source>
</reference>
<dbReference type="InterPro" id="IPR036409">
    <property type="entry name" value="Aldolase_II/adducin_N_sf"/>
</dbReference>
<dbReference type="GO" id="GO:0016832">
    <property type="term" value="F:aldehyde-lyase activity"/>
    <property type="evidence" value="ECO:0007669"/>
    <property type="project" value="TreeGrafter"/>
</dbReference>
<dbReference type="EMBL" id="BMRB01000005">
    <property type="protein sequence ID" value="GGS50575.1"/>
    <property type="molecule type" value="Genomic_DNA"/>
</dbReference>
<dbReference type="Proteomes" id="UP000660680">
    <property type="component" value="Unassembled WGS sequence"/>
</dbReference>
<keyword evidence="5" id="KW-1185">Reference proteome</keyword>
<name>A0A918LI30_9PSEU</name>
<evidence type="ECO:0000259" key="3">
    <source>
        <dbReference type="SMART" id="SM01007"/>
    </source>
</evidence>
<evidence type="ECO:0000313" key="4">
    <source>
        <dbReference type="EMBL" id="GGS50575.1"/>
    </source>
</evidence>
<reference evidence="4" key="2">
    <citation type="submission" date="2020-09" db="EMBL/GenBank/DDBJ databases">
        <authorList>
            <person name="Sun Q."/>
            <person name="Ohkuma M."/>
        </authorList>
    </citation>
    <scope>NUCLEOTIDE SEQUENCE</scope>
    <source>
        <strain evidence="4">JCM 3276</strain>
    </source>
</reference>
<feature type="domain" description="Class II aldolase/adducin N-terminal" evidence="3">
    <location>
        <begin position="14"/>
        <end position="187"/>
    </location>
</feature>
<dbReference type="Pfam" id="PF00596">
    <property type="entry name" value="Aldolase_II"/>
    <property type="match status" value="1"/>
</dbReference>
<dbReference type="SMART" id="SM01007">
    <property type="entry name" value="Aldolase_II"/>
    <property type="match status" value="1"/>
</dbReference>
<proteinExistence type="predicted"/>
<dbReference type="GO" id="GO:0005829">
    <property type="term" value="C:cytosol"/>
    <property type="evidence" value="ECO:0007669"/>
    <property type="project" value="TreeGrafter"/>
</dbReference>
<gene>
    <name evidence="4" type="primary">fucA</name>
    <name evidence="4" type="ORF">GCM10010171_52170</name>
</gene>
<sequence>MGMIGDMKLRAARDEVARQSRRLAAEGMVLGTAGNVSARDGDLVAITPTGIRLAEARAEQITVVDLDGTVVDGALAPTSELDLHLGVYRRYRAGAVVHTHAPMATALSLVLDELPCVHYQLMELGGTVRVAPYRTFGTPELADAVLDALDGRTAALMANHGALTHGADLATATERALLLEWGCTLYWRAAAIGAPRTLSRAERAEYDEQVTRLAYGRTREL</sequence>
<dbReference type="AlphaFoldDB" id="A0A918LI30"/>
<dbReference type="InterPro" id="IPR050197">
    <property type="entry name" value="Aldolase_class_II_sugar_metab"/>
</dbReference>
<dbReference type="InterPro" id="IPR001303">
    <property type="entry name" value="Aldolase_II/adducin_N"/>
</dbReference>